<comment type="caution">
    <text evidence="11">The sequence shown here is derived from an EMBL/GenBank/DDBJ whole genome shotgun (WGS) entry which is preliminary data.</text>
</comment>
<feature type="domain" description="ShKT" evidence="9">
    <location>
        <begin position="301"/>
        <end position="336"/>
    </location>
</feature>
<feature type="domain" description="ShKT" evidence="9">
    <location>
        <begin position="341"/>
        <end position="375"/>
    </location>
</feature>
<accession>A0AAU9VXC3</accession>
<dbReference type="PROSITE" id="PS50022">
    <property type="entry name" value="FA58C_3"/>
    <property type="match status" value="1"/>
</dbReference>
<dbReference type="Gene3D" id="3.40.390.10">
    <property type="entry name" value="Collagenase (Catalytic Domain)"/>
    <property type="match status" value="1"/>
</dbReference>
<gene>
    <name evidence="11" type="ORF">PMEA_00021736</name>
</gene>
<reference evidence="11 12" key="1">
    <citation type="submission" date="2022-05" db="EMBL/GenBank/DDBJ databases">
        <authorList>
            <consortium name="Genoscope - CEA"/>
            <person name="William W."/>
        </authorList>
    </citation>
    <scope>NUCLEOTIDE SEQUENCE [LARGE SCALE GENOMIC DNA]</scope>
</reference>
<feature type="disulfide bond" evidence="5">
    <location>
        <begin position="502"/>
        <end position="536"/>
    </location>
</feature>
<comment type="caution">
    <text evidence="5">Lacks conserved residue(s) required for the propagation of feature annotation.</text>
</comment>
<dbReference type="Proteomes" id="UP001159428">
    <property type="component" value="Unassembled WGS sequence"/>
</dbReference>
<comment type="cofactor">
    <cofactor evidence="6 7">
        <name>Zn(2+)</name>
        <dbReference type="ChEBI" id="CHEBI:29105"/>
    </cofactor>
    <text evidence="6 7">Binds 1 zinc ion per subunit.</text>
</comment>
<dbReference type="Pfam" id="PF01549">
    <property type="entry name" value="ShK"/>
    <property type="match status" value="5"/>
</dbReference>
<keyword evidence="6 7" id="KW-0482">Metalloprotease</keyword>
<evidence type="ECO:0000256" key="5">
    <source>
        <dbReference type="PROSITE-ProRule" id="PRU01005"/>
    </source>
</evidence>
<proteinExistence type="predicted"/>
<dbReference type="SUPFAM" id="SSF55486">
    <property type="entry name" value="Metalloproteases ('zincins'), catalytic domain"/>
    <property type="match status" value="1"/>
</dbReference>
<dbReference type="GO" id="GO:0008270">
    <property type="term" value="F:zinc ion binding"/>
    <property type="evidence" value="ECO:0007669"/>
    <property type="project" value="UniProtKB-UniRule"/>
</dbReference>
<dbReference type="InterPro" id="IPR001506">
    <property type="entry name" value="Peptidase_M12A"/>
</dbReference>
<sequence length="704" mass="79434">MNHLPLLVLGALLVAKEGLCEKGAFEQILEVNLGIKNNPESQGQRQSDSQHLYEGDIKLSEEQRLNNALYGNPDGSPGRAATNVDKIKWPNGVIPYEFDCSVANMDRAVRTTMEAIAEWESKTCLRFVKRTTETEFLWFHRGNGCWCEVGKVSGRETWLSIGSGCEYKHVMTHELGHAIGFWHEQSRPDRDNYLKINWENILDSMAYNFKKKVQGTEVIDYGVPYDYSSIMHYPWTAFSKNGKMTLEPIRPLNGKMPYIKLSDDDALQARRMYNCPNRCKEKTLKLLRWFLFPVNAAPERCVDRAPKVDCEGWKQAGFCTQHSSMIYHCKKTCEFCSSNSCIDLKSECKKWASDGKCSSDKAYMDKNCPHTCNTCKKCTDPSPQICIDRASSADCASWKKSGFCSQHSALIYHCKKTCDFCSSDNCVDLKYDCKTRADNDECSSDPVKMEMECPHTCGYCNECTKPKPTNPPKPPNPTNPPITGIPTVPPTLPNRTGSGLMCVDKRKSCPSWAASGDCKTNGWTESTCRISCKTRCDTYPIKPKGACSDGLGLGWPGNYKLPDNAFSASTEYRPGDWRATADNARLYFEDDQDNKRIGAWCAEDRDNQWLQIDLGQTKTVRGIATQGRDVFHEHVKEYKLAFSNDGSSFQTYQENGKEKVFTGNCDHFTPVVNTFNPVKTRYVKIIVVDASYPCMRVELYGCDA</sequence>
<dbReference type="PANTHER" id="PTHR10127:SF893">
    <property type="entry name" value="METALLOENDOPEPTIDASE"/>
    <property type="match status" value="1"/>
</dbReference>
<evidence type="ECO:0000313" key="12">
    <source>
        <dbReference type="Proteomes" id="UP001159428"/>
    </source>
</evidence>
<feature type="domain" description="ShKT" evidence="9">
    <location>
        <begin position="386"/>
        <end position="421"/>
    </location>
</feature>
<organism evidence="11 12">
    <name type="scientific">Pocillopora meandrina</name>
    <dbReference type="NCBI Taxonomy" id="46732"/>
    <lineage>
        <taxon>Eukaryota</taxon>
        <taxon>Metazoa</taxon>
        <taxon>Cnidaria</taxon>
        <taxon>Anthozoa</taxon>
        <taxon>Hexacorallia</taxon>
        <taxon>Scleractinia</taxon>
        <taxon>Astrocoeniina</taxon>
        <taxon>Pocilloporidae</taxon>
        <taxon>Pocillopora</taxon>
    </lineage>
</organism>
<feature type="binding site" evidence="6">
    <location>
        <position position="173"/>
    </location>
    <ligand>
        <name>Zn(2+)</name>
        <dbReference type="ChEBI" id="CHEBI:29105"/>
        <note>catalytic</note>
    </ligand>
</feature>
<name>A0AAU9VXC3_9CNID</name>
<dbReference type="PROSITE" id="PS51670">
    <property type="entry name" value="SHKT"/>
    <property type="match status" value="4"/>
</dbReference>
<keyword evidence="2" id="KW-0800">Toxin</keyword>
<dbReference type="PROSITE" id="PS01285">
    <property type="entry name" value="FA58C_1"/>
    <property type="match status" value="1"/>
</dbReference>
<dbReference type="Pfam" id="PF00754">
    <property type="entry name" value="F5_F8_type_C"/>
    <property type="match status" value="1"/>
</dbReference>
<dbReference type="AlphaFoldDB" id="A0AAU9VXC3"/>
<keyword evidence="3 6" id="KW-0645">Protease</keyword>
<dbReference type="PROSITE" id="PS51864">
    <property type="entry name" value="ASTACIN"/>
    <property type="match status" value="1"/>
</dbReference>
<dbReference type="SMART" id="SM00235">
    <property type="entry name" value="ZnMc"/>
    <property type="match status" value="1"/>
</dbReference>
<evidence type="ECO:0000256" key="7">
    <source>
        <dbReference type="RuleBase" id="RU361183"/>
    </source>
</evidence>
<keyword evidence="12" id="KW-1185">Reference proteome</keyword>
<dbReference type="CDD" id="cd04280">
    <property type="entry name" value="ZnMc_astacin_like"/>
    <property type="match status" value="1"/>
</dbReference>
<dbReference type="InterPro" id="IPR034035">
    <property type="entry name" value="Astacin-like_dom"/>
</dbReference>
<dbReference type="PRINTS" id="PR00480">
    <property type="entry name" value="ASTACIN"/>
</dbReference>
<keyword evidence="4 6" id="KW-0378">Hydrolase</keyword>
<evidence type="ECO:0000256" key="3">
    <source>
        <dbReference type="ARBA" id="ARBA00022670"/>
    </source>
</evidence>
<keyword evidence="7" id="KW-0732">Signal</keyword>
<evidence type="ECO:0000313" key="11">
    <source>
        <dbReference type="EMBL" id="CAH3038513.1"/>
    </source>
</evidence>
<feature type="disulfide bond" evidence="5">
    <location>
        <begin position="341"/>
        <end position="375"/>
    </location>
</feature>
<evidence type="ECO:0000256" key="6">
    <source>
        <dbReference type="PROSITE-ProRule" id="PRU01211"/>
    </source>
</evidence>
<feature type="binding site" evidence="6">
    <location>
        <position position="183"/>
    </location>
    <ligand>
        <name>Zn(2+)</name>
        <dbReference type="ChEBI" id="CHEBI:29105"/>
        <note>catalytic</note>
    </ligand>
</feature>
<keyword evidence="6 7" id="KW-0479">Metal-binding</keyword>
<dbReference type="PANTHER" id="PTHR10127">
    <property type="entry name" value="DISCOIDIN, CUB, EGF, LAMININ , AND ZINC METALLOPROTEASE DOMAIN CONTAINING"/>
    <property type="match status" value="1"/>
</dbReference>
<evidence type="ECO:0000259" key="10">
    <source>
        <dbReference type="PROSITE" id="PS51864"/>
    </source>
</evidence>
<feature type="binding site" evidence="6">
    <location>
        <position position="177"/>
    </location>
    <ligand>
        <name>Zn(2+)</name>
        <dbReference type="ChEBI" id="CHEBI:29105"/>
        <note>catalytic</note>
    </ligand>
</feature>
<feature type="chain" id="PRO_5043102523" description="Metalloendopeptidase" evidence="7">
    <location>
        <begin position="21"/>
        <end position="704"/>
    </location>
</feature>
<dbReference type="CDD" id="cd00057">
    <property type="entry name" value="FA58C"/>
    <property type="match status" value="1"/>
</dbReference>
<dbReference type="Gene3D" id="1.10.10.1940">
    <property type="match status" value="2"/>
</dbReference>
<evidence type="ECO:0000259" key="8">
    <source>
        <dbReference type="PROSITE" id="PS50022"/>
    </source>
</evidence>
<feature type="domain" description="ShKT" evidence="9">
    <location>
        <begin position="502"/>
        <end position="536"/>
    </location>
</feature>
<dbReference type="FunFam" id="3.40.390.10:FF:000114">
    <property type="entry name" value="Metalloendopeptidase"/>
    <property type="match status" value="1"/>
</dbReference>
<dbReference type="InterPro" id="IPR006026">
    <property type="entry name" value="Peptidase_Metallo"/>
</dbReference>
<evidence type="ECO:0000256" key="1">
    <source>
        <dbReference type="ARBA" id="ARBA00002657"/>
    </source>
</evidence>
<dbReference type="SMART" id="SM00231">
    <property type="entry name" value="FA58C"/>
    <property type="match status" value="1"/>
</dbReference>
<evidence type="ECO:0000259" key="9">
    <source>
        <dbReference type="PROSITE" id="PS51670"/>
    </source>
</evidence>
<dbReference type="EMBL" id="CALNXJ010000004">
    <property type="protein sequence ID" value="CAH3038513.1"/>
    <property type="molecule type" value="Genomic_DNA"/>
</dbReference>
<dbReference type="InterPro" id="IPR008979">
    <property type="entry name" value="Galactose-bd-like_sf"/>
</dbReference>
<dbReference type="GO" id="GO:0090729">
    <property type="term" value="F:toxin activity"/>
    <property type="evidence" value="ECO:0007669"/>
    <property type="project" value="UniProtKB-KW"/>
</dbReference>
<keyword evidence="6 7" id="KW-0862">Zinc</keyword>
<dbReference type="SUPFAM" id="SSF49785">
    <property type="entry name" value="Galactose-binding domain-like"/>
    <property type="match status" value="1"/>
</dbReference>
<dbReference type="EC" id="3.4.24.-" evidence="7"/>
<dbReference type="SMART" id="SM00254">
    <property type="entry name" value="ShKT"/>
    <property type="match status" value="5"/>
</dbReference>
<feature type="domain" description="Peptidase M12A" evidence="10">
    <location>
        <begin position="79"/>
        <end position="276"/>
    </location>
</feature>
<dbReference type="InterPro" id="IPR003582">
    <property type="entry name" value="ShKT_dom"/>
</dbReference>
<comment type="function">
    <text evidence="1">Metalloprotease.</text>
</comment>
<dbReference type="Pfam" id="PF01400">
    <property type="entry name" value="Astacin"/>
    <property type="match status" value="1"/>
</dbReference>
<dbReference type="GO" id="GO:0004222">
    <property type="term" value="F:metalloendopeptidase activity"/>
    <property type="evidence" value="ECO:0007669"/>
    <property type="project" value="UniProtKB-UniRule"/>
</dbReference>
<evidence type="ECO:0000256" key="2">
    <source>
        <dbReference type="ARBA" id="ARBA00022656"/>
    </source>
</evidence>
<feature type="active site" evidence="6">
    <location>
        <position position="174"/>
    </location>
</feature>
<dbReference type="Gene3D" id="2.60.120.260">
    <property type="entry name" value="Galactose-binding domain-like"/>
    <property type="match status" value="1"/>
</dbReference>
<feature type="domain" description="F5/8 type C" evidence="8">
    <location>
        <begin position="547"/>
        <end position="702"/>
    </location>
</feature>
<protein>
    <recommendedName>
        <fullName evidence="7">Metalloendopeptidase</fullName>
        <ecNumber evidence="7">3.4.24.-</ecNumber>
    </recommendedName>
</protein>
<dbReference type="InterPro" id="IPR000421">
    <property type="entry name" value="FA58C"/>
</dbReference>
<keyword evidence="5" id="KW-1015">Disulfide bond</keyword>
<dbReference type="InterPro" id="IPR024079">
    <property type="entry name" value="MetalloPept_cat_dom_sf"/>
</dbReference>
<dbReference type="GO" id="GO:0006508">
    <property type="term" value="P:proteolysis"/>
    <property type="evidence" value="ECO:0007669"/>
    <property type="project" value="UniProtKB-KW"/>
</dbReference>
<feature type="signal peptide" evidence="7">
    <location>
        <begin position="1"/>
        <end position="20"/>
    </location>
</feature>
<evidence type="ECO:0000256" key="4">
    <source>
        <dbReference type="ARBA" id="ARBA00022801"/>
    </source>
</evidence>